<name>F1YTU1_9PROT</name>
<keyword evidence="2" id="KW-1133">Transmembrane helix</keyword>
<reference evidence="4 5" key="1">
    <citation type="journal article" date="2011" name="Science">
        <title>Drosophila microbiome modulates host developmental and metabolic homeostasis via insulin signaling.</title>
        <authorList>
            <person name="Shin S.C."/>
            <person name="Kim S.H."/>
            <person name="You H."/>
            <person name="Kim B."/>
            <person name="Kim A.C."/>
            <person name="Lee K.A."/>
            <person name="Yoon J.H."/>
            <person name="Ryu J.H."/>
            <person name="Lee W.J."/>
        </authorList>
    </citation>
    <scope>NUCLEOTIDE SEQUENCE [LARGE SCALE GENOMIC DNA]</scope>
    <source>
        <strain evidence="4 5">DM001</strain>
    </source>
</reference>
<protein>
    <submittedName>
        <fullName evidence="4">Import Inner Membrane Translocase Subunit</fullName>
    </submittedName>
</protein>
<organism evidence="4 5">
    <name type="scientific">Acetobacter pomorum DM001</name>
    <dbReference type="NCBI Taxonomy" id="945681"/>
    <lineage>
        <taxon>Bacteria</taxon>
        <taxon>Pseudomonadati</taxon>
        <taxon>Pseudomonadota</taxon>
        <taxon>Alphaproteobacteria</taxon>
        <taxon>Acetobacterales</taxon>
        <taxon>Acetobacteraceae</taxon>
        <taxon>Acetobacter</taxon>
    </lineage>
</organism>
<feature type="region of interest" description="Disordered" evidence="1">
    <location>
        <begin position="45"/>
        <end position="73"/>
    </location>
</feature>
<feature type="transmembrane region" description="Helical" evidence="2">
    <location>
        <begin position="20"/>
        <end position="41"/>
    </location>
</feature>
<keyword evidence="2" id="KW-0812">Transmembrane</keyword>
<dbReference type="EMBL" id="AEUP01000026">
    <property type="protein sequence ID" value="EGE47806.1"/>
    <property type="molecule type" value="Genomic_DNA"/>
</dbReference>
<comment type="caution">
    <text evidence="4">The sequence shown here is derived from an EMBL/GenBank/DDBJ whole genome shotgun (WGS) entry which is preliminary data.</text>
</comment>
<dbReference type="Pfam" id="PF04280">
    <property type="entry name" value="Tim44"/>
    <property type="match status" value="1"/>
</dbReference>
<proteinExistence type="predicted"/>
<dbReference type="InterPro" id="IPR007379">
    <property type="entry name" value="Tim44-like_dom"/>
</dbReference>
<dbReference type="PANTHER" id="PTHR41542">
    <property type="entry name" value="BLL5807 PROTEIN"/>
    <property type="match status" value="1"/>
</dbReference>
<dbReference type="PANTHER" id="PTHR41542:SF1">
    <property type="entry name" value="BLL5807 PROTEIN"/>
    <property type="match status" value="1"/>
</dbReference>
<evidence type="ECO:0000313" key="4">
    <source>
        <dbReference type="EMBL" id="EGE47806.1"/>
    </source>
</evidence>
<feature type="domain" description="Tim44-like" evidence="3">
    <location>
        <begin position="196"/>
        <end position="334"/>
    </location>
</feature>
<evidence type="ECO:0000259" key="3">
    <source>
        <dbReference type="SMART" id="SM00978"/>
    </source>
</evidence>
<accession>F1YTU1</accession>
<dbReference type="Proteomes" id="UP000018454">
    <property type="component" value="Unassembled WGS sequence"/>
</dbReference>
<feature type="transmembrane region" description="Helical" evidence="2">
    <location>
        <begin position="141"/>
        <end position="162"/>
    </location>
</feature>
<dbReference type="Gene3D" id="3.10.450.240">
    <property type="match status" value="1"/>
</dbReference>
<dbReference type="InterPro" id="IPR032710">
    <property type="entry name" value="NTF2-like_dom_sf"/>
</dbReference>
<sequence>MPGHNLSQPEIILSVKPRIFAPVLTAFLSISLLAGPLALHADARPGQGGSMGSRGSRTWSAPPPTPTAPYSAAPMERSITPRTAPSPNYGPQTAPFARPAAPFAQPGVRHPFLTGFAGGFLGAGLFGLLSGHGFFGGMHSFFSLIGLMIQIAFVVMIVMWLVRRFTGNKSSGSSHFAMGSGGVANAPGITPGAMPSAGGNASLQINTADYQAFQQTLMDIQTAWNQQNIPAMQQMATPEMVSYFNEQLSALASQGARNVVSDVHFIQGDLAEAWRENGMDFATVAMRYSLIDLTTNATGQVIQGSSTEPVNITELWTFTRPSRGGRWLLSAIQQTRQ</sequence>
<dbReference type="SUPFAM" id="SSF54427">
    <property type="entry name" value="NTF2-like"/>
    <property type="match status" value="1"/>
</dbReference>
<evidence type="ECO:0000313" key="5">
    <source>
        <dbReference type="Proteomes" id="UP000018454"/>
    </source>
</evidence>
<dbReference type="AlphaFoldDB" id="F1YTU1"/>
<feature type="transmembrane region" description="Helical" evidence="2">
    <location>
        <begin position="112"/>
        <end position="135"/>
    </location>
</feature>
<gene>
    <name evidence="4" type="ORF">APO_1441</name>
</gene>
<keyword evidence="2" id="KW-0472">Membrane</keyword>
<dbReference type="SMART" id="SM00978">
    <property type="entry name" value="Tim44"/>
    <property type="match status" value="1"/>
</dbReference>
<evidence type="ECO:0000256" key="1">
    <source>
        <dbReference type="SAM" id="MobiDB-lite"/>
    </source>
</evidence>
<evidence type="ECO:0000256" key="2">
    <source>
        <dbReference type="SAM" id="Phobius"/>
    </source>
</evidence>